<keyword evidence="2 5" id="KW-0812">Transmembrane</keyword>
<evidence type="ECO:0000313" key="7">
    <source>
        <dbReference type="EMBL" id="ARN56006.1"/>
    </source>
</evidence>
<evidence type="ECO:0000256" key="3">
    <source>
        <dbReference type="ARBA" id="ARBA00022989"/>
    </source>
</evidence>
<dbReference type="RefSeq" id="WP_085754723.1">
    <property type="nucleotide sequence ID" value="NZ_CP021023.1"/>
</dbReference>
<gene>
    <name evidence="7" type="ORF">STSP1_00376</name>
</gene>
<dbReference type="GO" id="GO:0005886">
    <property type="term" value="C:plasma membrane"/>
    <property type="evidence" value="ECO:0007669"/>
    <property type="project" value="TreeGrafter"/>
</dbReference>
<keyword evidence="8" id="KW-1185">Reference proteome</keyword>
<dbReference type="KEGG" id="pbp:STSP1_00376"/>
<evidence type="ECO:0000313" key="8">
    <source>
        <dbReference type="Proteomes" id="UP000193334"/>
    </source>
</evidence>
<dbReference type="InterPro" id="IPR052165">
    <property type="entry name" value="Membrane_assoc_protease"/>
</dbReference>
<dbReference type="PANTHER" id="PTHR33507">
    <property type="entry name" value="INNER MEMBRANE PROTEIN YBBJ"/>
    <property type="match status" value="1"/>
</dbReference>
<organism evidence="7 8">
    <name type="scientific">Sedimentisphaera salicampi</name>
    <dbReference type="NCBI Taxonomy" id="1941349"/>
    <lineage>
        <taxon>Bacteria</taxon>
        <taxon>Pseudomonadati</taxon>
        <taxon>Planctomycetota</taxon>
        <taxon>Phycisphaerae</taxon>
        <taxon>Sedimentisphaerales</taxon>
        <taxon>Sedimentisphaeraceae</taxon>
        <taxon>Sedimentisphaera</taxon>
    </lineage>
</organism>
<comment type="subcellular location">
    <subcellularLocation>
        <location evidence="1">Membrane</location>
        <topology evidence="1">Multi-pass membrane protein</topology>
    </subcellularLocation>
</comment>
<feature type="domain" description="NfeD-like C-terminal" evidence="6">
    <location>
        <begin position="99"/>
        <end position="155"/>
    </location>
</feature>
<feature type="transmembrane region" description="Helical" evidence="5">
    <location>
        <begin position="31"/>
        <end position="50"/>
    </location>
</feature>
<evidence type="ECO:0000256" key="4">
    <source>
        <dbReference type="ARBA" id="ARBA00023136"/>
    </source>
</evidence>
<name>A0A1W6LJS9_9BACT</name>
<dbReference type="Gene3D" id="2.40.50.140">
    <property type="entry name" value="Nucleic acid-binding proteins"/>
    <property type="match status" value="1"/>
</dbReference>
<keyword evidence="3 5" id="KW-1133">Transmembrane helix</keyword>
<proteinExistence type="predicted"/>
<protein>
    <recommendedName>
        <fullName evidence="6">NfeD-like C-terminal domain-containing protein</fullName>
    </recommendedName>
</protein>
<feature type="transmembrane region" description="Helical" evidence="5">
    <location>
        <begin position="56"/>
        <end position="76"/>
    </location>
</feature>
<dbReference type="EMBL" id="CP021023">
    <property type="protein sequence ID" value="ARN56006.1"/>
    <property type="molecule type" value="Genomic_DNA"/>
</dbReference>
<dbReference type="InterPro" id="IPR012340">
    <property type="entry name" value="NA-bd_OB-fold"/>
</dbReference>
<evidence type="ECO:0000256" key="1">
    <source>
        <dbReference type="ARBA" id="ARBA00004141"/>
    </source>
</evidence>
<feature type="transmembrane region" description="Helical" evidence="5">
    <location>
        <begin position="6"/>
        <end position="24"/>
    </location>
</feature>
<dbReference type="AlphaFoldDB" id="A0A1W6LJS9"/>
<dbReference type="PANTHER" id="PTHR33507:SF3">
    <property type="entry name" value="INNER MEMBRANE PROTEIN YBBJ"/>
    <property type="match status" value="1"/>
</dbReference>
<dbReference type="Proteomes" id="UP000193334">
    <property type="component" value="Chromosome"/>
</dbReference>
<dbReference type="Pfam" id="PF01957">
    <property type="entry name" value="NfeD"/>
    <property type="match status" value="1"/>
</dbReference>
<reference evidence="8" key="1">
    <citation type="submission" date="2017-04" db="EMBL/GenBank/DDBJ databases">
        <title>Comparative genomics and description of representatives of a novel lineage of planctomycetes thriving in anoxic sediments.</title>
        <authorList>
            <person name="Spring S."/>
            <person name="Bunk B."/>
            <person name="Sproer C."/>
        </authorList>
    </citation>
    <scope>NUCLEOTIDE SEQUENCE [LARGE SCALE GENOMIC DNA]</scope>
    <source>
        <strain evidence="8">ST-PulAB-D4</strain>
    </source>
</reference>
<keyword evidence="4 5" id="KW-0472">Membrane</keyword>
<evidence type="ECO:0000259" key="6">
    <source>
        <dbReference type="Pfam" id="PF01957"/>
    </source>
</evidence>
<sequence>MDWLSNFTDPFFLWMVAGIVLIFLEFSFPGFIVVFFGIGAILTAVITQLLSGFVTVSFTAQMIMFTVFSVLSLIFLRKYAKRMFYGDQKSGGLNDFNEDDFTGKIVKVAKDIKPGVTGKVEFQGSTWNASSKERIKAGEYAEIISHDNLTLKVKRCVEE</sequence>
<dbReference type="SUPFAM" id="SSF141322">
    <property type="entry name" value="NfeD domain-like"/>
    <property type="match status" value="1"/>
</dbReference>
<dbReference type="InterPro" id="IPR002810">
    <property type="entry name" value="NfeD-like_C"/>
</dbReference>
<accession>A0A1W6LJS9</accession>
<evidence type="ECO:0000256" key="2">
    <source>
        <dbReference type="ARBA" id="ARBA00022692"/>
    </source>
</evidence>
<evidence type="ECO:0000256" key="5">
    <source>
        <dbReference type="SAM" id="Phobius"/>
    </source>
</evidence>
<dbReference type="STRING" id="1941349.STSP1_00376"/>